<keyword evidence="2" id="KW-0547">Nucleotide-binding</keyword>
<evidence type="ECO:0000259" key="3">
    <source>
        <dbReference type="PROSITE" id="PS51459"/>
    </source>
</evidence>
<dbReference type="InterPro" id="IPR036597">
    <property type="entry name" value="Fido-like_dom_sf"/>
</dbReference>
<feature type="domain" description="Fido" evidence="3">
    <location>
        <begin position="142"/>
        <end position="291"/>
    </location>
</feature>
<dbReference type="PANTHER" id="PTHR13504:SF38">
    <property type="entry name" value="FIDO DOMAIN-CONTAINING PROTEIN"/>
    <property type="match status" value="1"/>
</dbReference>
<evidence type="ECO:0000256" key="1">
    <source>
        <dbReference type="PIRSR" id="PIRSR640198-1"/>
    </source>
</evidence>
<reference evidence="5" key="1">
    <citation type="submission" date="2017-02" db="EMBL/GenBank/DDBJ databases">
        <authorList>
            <person name="Varghese N."/>
            <person name="Submissions S."/>
        </authorList>
    </citation>
    <scope>NUCLEOTIDE SEQUENCE [LARGE SCALE GENOMIC DNA]</scope>
    <source>
        <strain evidence="5">VKM Ac-2052</strain>
    </source>
</reference>
<name>A0A1T4Y7K7_9MICO</name>
<feature type="binding site" evidence="2">
    <location>
        <begin position="232"/>
        <end position="239"/>
    </location>
    <ligand>
        <name>ATP</name>
        <dbReference type="ChEBI" id="CHEBI:30616"/>
    </ligand>
</feature>
<evidence type="ECO:0000313" key="4">
    <source>
        <dbReference type="EMBL" id="SKA97700.1"/>
    </source>
</evidence>
<dbReference type="PANTHER" id="PTHR13504">
    <property type="entry name" value="FIDO DOMAIN-CONTAINING PROTEIN DDB_G0283145"/>
    <property type="match status" value="1"/>
</dbReference>
<dbReference type="GO" id="GO:0005524">
    <property type="term" value="F:ATP binding"/>
    <property type="evidence" value="ECO:0007669"/>
    <property type="project" value="UniProtKB-KW"/>
</dbReference>
<evidence type="ECO:0000256" key="2">
    <source>
        <dbReference type="PIRSR" id="PIRSR640198-2"/>
    </source>
</evidence>
<dbReference type="EMBL" id="FUYG01000006">
    <property type="protein sequence ID" value="SKA97700.1"/>
    <property type="molecule type" value="Genomic_DNA"/>
</dbReference>
<dbReference type="RefSeq" id="WP_244893260.1">
    <property type="nucleotide sequence ID" value="NZ_FUYG01000006.1"/>
</dbReference>
<accession>A0A1T4Y7K7</accession>
<dbReference type="AlphaFoldDB" id="A0A1T4Y7K7"/>
<sequence length="400" mass="43550">MGADSISSAWPSHEVETLAWQQSMRAGTRDDRMVRSIDATVPPFIEHLDYVPSLAIMSATESALIAIAQADTDAAGHSAALSRFMIRTESVASSKIERITANAEDFARAIAGNRSNSSAVSMVAASNALHELVTIVGDRGSFELDDLLAAHRALMRDDPFEAAYAGRLRDMQNWIGGSDYSPRGALHVPPAPTRVEPLMHDLLGYLNRDDIPALVQASIAHAQFESIHPFTDGNGRIGRALVAASLRRRGVTRHAVIPLASGILARRDDYFGALGTYRRGDPAPIIELFTRAVHVAALESRSSIDRIKALPAEWIDEVKPRRGSAVASLLPVFFDHPVMTADDVERHSGAKTVQAYAAIDRLVDAGVIREITGRKRDRVWVASDLLAELDELDRRIQAAM</sequence>
<dbReference type="Proteomes" id="UP000189735">
    <property type="component" value="Unassembled WGS sequence"/>
</dbReference>
<dbReference type="InterPro" id="IPR003812">
    <property type="entry name" value="Fido"/>
</dbReference>
<proteinExistence type="predicted"/>
<dbReference type="SUPFAM" id="SSF140931">
    <property type="entry name" value="Fic-like"/>
    <property type="match status" value="1"/>
</dbReference>
<dbReference type="Gene3D" id="1.10.3290.10">
    <property type="entry name" value="Fido-like domain"/>
    <property type="match status" value="1"/>
</dbReference>
<feature type="active site" evidence="1">
    <location>
        <position position="228"/>
    </location>
</feature>
<dbReference type="InterPro" id="IPR040198">
    <property type="entry name" value="Fido_containing"/>
</dbReference>
<dbReference type="Pfam" id="PF02661">
    <property type="entry name" value="Fic"/>
    <property type="match status" value="1"/>
</dbReference>
<evidence type="ECO:0000313" key="5">
    <source>
        <dbReference type="Proteomes" id="UP000189735"/>
    </source>
</evidence>
<organism evidence="4 5">
    <name type="scientific">Agreia bicolorata</name>
    <dbReference type="NCBI Taxonomy" id="110935"/>
    <lineage>
        <taxon>Bacteria</taxon>
        <taxon>Bacillati</taxon>
        <taxon>Actinomycetota</taxon>
        <taxon>Actinomycetes</taxon>
        <taxon>Micrococcales</taxon>
        <taxon>Microbacteriaceae</taxon>
        <taxon>Agreia</taxon>
    </lineage>
</organism>
<gene>
    <name evidence="4" type="ORF">SAMN06295879_2427</name>
</gene>
<keyword evidence="2" id="KW-0067">ATP-binding</keyword>
<dbReference type="PROSITE" id="PS51459">
    <property type="entry name" value="FIDO"/>
    <property type="match status" value="1"/>
</dbReference>
<protein>
    <submittedName>
        <fullName evidence="4">Fic family protein</fullName>
    </submittedName>
</protein>